<organism evidence="4 5">
    <name type="scientific">Candidatus Ryanbacteria bacterium RIFCSPHIGHO2_01_FULL_45_22</name>
    <dbReference type="NCBI Taxonomy" id="1802114"/>
    <lineage>
        <taxon>Bacteria</taxon>
        <taxon>Candidatus Ryaniibacteriota</taxon>
    </lineage>
</organism>
<feature type="region of interest" description="Disordered" evidence="1">
    <location>
        <begin position="34"/>
        <end position="59"/>
    </location>
</feature>
<proteinExistence type="predicted"/>
<dbReference type="STRING" id="1802114.A2719_03305"/>
<keyword evidence="2" id="KW-0472">Membrane</keyword>
<feature type="domain" description="DUF7282" evidence="3">
    <location>
        <begin position="78"/>
        <end position="176"/>
    </location>
</feature>
<evidence type="ECO:0000256" key="1">
    <source>
        <dbReference type="SAM" id="MobiDB-lite"/>
    </source>
</evidence>
<dbReference type="AlphaFoldDB" id="A0A1G2G0V4"/>
<reference evidence="4 5" key="1">
    <citation type="journal article" date="2016" name="Nat. Commun.">
        <title>Thousands of microbial genomes shed light on interconnected biogeochemical processes in an aquifer system.</title>
        <authorList>
            <person name="Anantharaman K."/>
            <person name="Brown C.T."/>
            <person name="Hug L.A."/>
            <person name="Sharon I."/>
            <person name="Castelle C.J."/>
            <person name="Probst A.J."/>
            <person name="Thomas B.C."/>
            <person name="Singh A."/>
            <person name="Wilkins M.J."/>
            <person name="Karaoz U."/>
            <person name="Brodie E.L."/>
            <person name="Williams K.H."/>
            <person name="Hubbard S.S."/>
            <person name="Banfield J.F."/>
        </authorList>
    </citation>
    <scope>NUCLEOTIDE SEQUENCE [LARGE SCALE GENOMIC DNA]</scope>
</reference>
<accession>A0A1G2G0V4</accession>
<dbReference type="Proteomes" id="UP000177480">
    <property type="component" value="Unassembled WGS sequence"/>
</dbReference>
<protein>
    <recommendedName>
        <fullName evidence="3">DUF7282 domain-containing protein</fullName>
    </recommendedName>
</protein>
<name>A0A1G2G0V4_9BACT</name>
<evidence type="ECO:0000259" key="3">
    <source>
        <dbReference type="Pfam" id="PF23951"/>
    </source>
</evidence>
<evidence type="ECO:0000313" key="4">
    <source>
        <dbReference type="EMBL" id="OGZ43963.1"/>
    </source>
</evidence>
<keyword evidence="2" id="KW-0812">Transmembrane</keyword>
<dbReference type="Pfam" id="PF23951">
    <property type="entry name" value="DUF7282"/>
    <property type="match status" value="1"/>
</dbReference>
<comment type="caution">
    <text evidence="4">The sequence shown here is derived from an EMBL/GenBank/DDBJ whole genome shotgun (WGS) entry which is preliminary data.</text>
</comment>
<sequence>MLQRLNENKDLIIVAIASFFIGFGVASLFTGDTNKDSSKDSAMNPTLAPLPFNKESAGKGTETNVAAGMMPSSGTDMVVVENQRAGASVLVQKADFSEARWVVVRETNDDGAAGNILGAGWFPGGVHENMLVPLLRDMVGGERYKAELFSDSNGDKQFDHKTDEPVKDAAGNMISVSFNTIASADGE</sequence>
<evidence type="ECO:0000256" key="2">
    <source>
        <dbReference type="SAM" id="Phobius"/>
    </source>
</evidence>
<feature type="transmembrane region" description="Helical" evidence="2">
    <location>
        <begin position="12"/>
        <end position="31"/>
    </location>
</feature>
<keyword evidence="2" id="KW-1133">Transmembrane helix</keyword>
<gene>
    <name evidence="4" type="ORF">A2719_03305</name>
</gene>
<evidence type="ECO:0000313" key="5">
    <source>
        <dbReference type="Proteomes" id="UP000177480"/>
    </source>
</evidence>
<dbReference type="InterPro" id="IPR055706">
    <property type="entry name" value="Slg1/2_DUF7282"/>
</dbReference>
<dbReference type="EMBL" id="MHNK01000010">
    <property type="protein sequence ID" value="OGZ43963.1"/>
    <property type="molecule type" value="Genomic_DNA"/>
</dbReference>